<gene>
    <name evidence="2" type="primary">cowN</name>
    <name evidence="3" type="ORF">SAMN04488136_10711</name>
</gene>
<dbReference type="HAMAP" id="MF_02117">
    <property type="entry name" value="CowN"/>
    <property type="match status" value="1"/>
</dbReference>
<proteinExistence type="inferred from homology"/>
<dbReference type="AlphaFoldDB" id="A0A1G7Z5K0"/>
<organism evidence="3 4">
    <name type="scientific">Vibrio xiamenensis</name>
    <dbReference type="NCBI Taxonomy" id="861298"/>
    <lineage>
        <taxon>Bacteria</taxon>
        <taxon>Pseudomonadati</taxon>
        <taxon>Pseudomonadota</taxon>
        <taxon>Gammaproteobacteria</taxon>
        <taxon>Vibrionales</taxon>
        <taxon>Vibrionaceae</taxon>
        <taxon>Vibrio</taxon>
    </lineage>
</organism>
<dbReference type="Pfam" id="PF20543">
    <property type="entry name" value="CowN"/>
    <property type="match status" value="1"/>
</dbReference>
<evidence type="ECO:0000313" key="3">
    <source>
        <dbReference type="EMBL" id="SDH04013.1"/>
    </source>
</evidence>
<keyword evidence="1 2" id="KW-0535">Nitrogen fixation</keyword>
<reference evidence="3 4" key="1">
    <citation type="submission" date="2016-10" db="EMBL/GenBank/DDBJ databases">
        <authorList>
            <person name="de Groot N.N."/>
        </authorList>
    </citation>
    <scope>NUCLEOTIDE SEQUENCE [LARGE SCALE GENOMIC DNA]</scope>
    <source>
        <strain evidence="3 4">CGMCC 1.10228</strain>
    </source>
</reference>
<protein>
    <recommendedName>
        <fullName evidence="2">N(2)-fixation sustaining protein CowN</fullName>
    </recommendedName>
    <alternativeName>
        <fullName evidence="2">CO weal-nitrogenase</fullName>
    </alternativeName>
</protein>
<dbReference type="InterPro" id="IPR024899">
    <property type="entry name" value="CowN"/>
</dbReference>
<name>A0A1G7Z5K0_9VIBR</name>
<dbReference type="GO" id="GO:0009399">
    <property type="term" value="P:nitrogen fixation"/>
    <property type="evidence" value="ECO:0007669"/>
    <property type="project" value="UniProtKB-UniRule"/>
</dbReference>
<dbReference type="NCBIfam" id="NF033689">
    <property type="entry name" value="N2Fix_CO_CowN"/>
    <property type="match status" value="1"/>
</dbReference>
<keyword evidence="4" id="KW-1185">Reference proteome</keyword>
<evidence type="ECO:0000256" key="2">
    <source>
        <dbReference type="HAMAP-Rule" id="MF_02117"/>
    </source>
</evidence>
<comment type="function">
    <text evidence="2">Is required to sustain N(2)-dependent growth in the presence of low levels of carbon monoxide (CO). Probably acts by protecting the N(2) fixation ability of the nitrogenase complex, which is inactivated in the presence of CO.</text>
</comment>
<evidence type="ECO:0000313" key="4">
    <source>
        <dbReference type="Proteomes" id="UP000198854"/>
    </source>
</evidence>
<dbReference type="Proteomes" id="UP000198854">
    <property type="component" value="Unassembled WGS sequence"/>
</dbReference>
<sequence length="111" mass="13112">MEQSLLAEKFPLLNMVSCFMSEPDRYISFCNIDCDKNAILLVSMLETHLQANHGAQQWHSYFANKRQEQANMKRDDLNFVGNQLNMLYEYFRECEDQEALALLYQIEQECC</sequence>
<dbReference type="EMBL" id="FNDD01000007">
    <property type="protein sequence ID" value="SDH04013.1"/>
    <property type="molecule type" value="Genomic_DNA"/>
</dbReference>
<comment type="similarity">
    <text evidence="2">Belongs to the CowN family.</text>
</comment>
<dbReference type="STRING" id="861298.SAMN04488136_10711"/>
<accession>A0A1G7Z5K0</accession>
<evidence type="ECO:0000256" key="1">
    <source>
        <dbReference type="ARBA" id="ARBA00023231"/>
    </source>
</evidence>